<evidence type="ECO:0000256" key="1">
    <source>
        <dbReference type="SAM" id="Phobius"/>
    </source>
</evidence>
<evidence type="ECO:0000313" key="2">
    <source>
        <dbReference type="EMBL" id="TXB61856.1"/>
    </source>
</evidence>
<keyword evidence="1" id="KW-0812">Transmembrane</keyword>
<feature type="transmembrane region" description="Helical" evidence="1">
    <location>
        <begin position="313"/>
        <end position="332"/>
    </location>
</feature>
<protein>
    <recommendedName>
        <fullName evidence="4">Glycosyltransferase RgtA/B/C/D-like domain-containing protein</fullName>
    </recommendedName>
</protein>
<proteinExistence type="predicted"/>
<feature type="transmembrane region" description="Helical" evidence="1">
    <location>
        <begin position="202"/>
        <end position="220"/>
    </location>
</feature>
<gene>
    <name evidence="2" type="ORF">FRY97_16910</name>
</gene>
<feature type="transmembrane region" description="Helical" evidence="1">
    <location>
        <begin position="284"/>
        <end position="301"/>
    </location>
</feature>
<dbReference type="RefSeq" id="WP_147168752.1">
    <property type="nucleotide sequence ID" value="NZ_VOOR01000043.1"/>
</dbReference>
<feature type="transmembrane region" description="Helical" evidence="1">
    <location>
        <begin position="339"/>
        <end position="356"/>
    </location>
</feature>
<reference evidence="2 3" key="1">
    <citation type="submission" date="2019-08" db="EMBL/GenBank/DDBJ databases">
        <title>Genome of Phaeodactylibacter luteus.</title>
        <authorList>
            <person name="Bowman J.P."/>
        </authorList>
    </citation>
    <scope>NUCLEOTIDE SEQUENCE [LARGE SCALE GENOMIC DNA]</scope>
    <source>
        <strain evidence="2 3">KCTC 42180</strain>
    </source>
</reference>
<evidence type="ECO:0000313" key="3">
    <source>
        <dbReference type="Proteomes" id="UP000321580"/>
    </source>
</evidence>
<feature type="transmembrane region" description="Helical" evidence="1">
    <location>
        <begin position="80"/>
        <end position="100"/>
    </location>
</feature>
<dbReference type="AlphaFoldDB" id="A0A5C6RHI8"/>
<feature type="transmembrane region" description="Helical" evidence="1">
    <location>
        <begin position="253"/>
        <end position="277"/>
    </location>
</feature>
<feature type="transmembrane region" description="Helical" evidence="1">
    <location>
        <begin position="112"/>
        <end position="132"/>
    </location>
</feature>
<keyword evidence="1" id="KW-1133">Transmembrane helix</keyword>
<sequence length="475" mass="54039">MTHPRPVYQFASPAFRRLGYAFMLGLLALALLFYRERTWILDIAFQTFLMANEGSLQVMVNRFGSALVQLLPLGAIRAGAPLPVVSMLYSASFPLLYLGFYALTVKVLRNDLLGWAIVLLYTLVVYDAFYWATSEQQQGLGAALAFFAYWLRFPVQEKPWMWGVSALGVVALAYYHPLIFLSFYFLWAFFALHFGRAIIGQAYLLLAGGMAAVLGAKSWLSANWYDAAKYSSFSDNLVALFPNYLSLPAHSKFLQHAFTIWWGFPLLLGIVTIFYAYRKKWLKLLLVWVSCLGYLLLLHIGSPESEHRFYVEVNYMALAIFTGVPFLFDVAPAIPEKRLLWGLGLLIALRLFLIGAHHEPFRERWQWIERQLQAQEGGSRFYLKEGQAPMDTLLMSWGMPYESLIISKVRMGEAKTLLVHPDLAPFENSLQDGHRFVTPFQTYPDSALSPRYFPLPPGPYRPLQATGQQPPAGHR</sequence>
<accession>A0A5C6RHI8</accession>
<feature type="transmembrane region" description="Helical" evidence="1">
    <location>
        <begin position="14"/>
        <end position="34"/>
    </location>
</feature>
<dbReference type="Proteomes" id="UP000321580">
    <property type="component" value="Unassembled WGS sequence"/>
</dbReference>
<dbReference type="OrthoDB" id="860538at2"/>
<keyword evidence="3" id="KW-1185">Reference proteome</keyword>
<comment type="caution">
    <text evidence="2">The sequence shown here is derived from an EMBL/GenBank/DDBJ whole genome shotgun (WGS) entry which is preliminary data.</text>
</comment>
<name>A0A5C6RHI8_9BACT</name>
<dbReference type="EMBL" id="VOOR01000043">
    <property type="protein sequence ID" value="TXB61856.1"/>
    <property type="molecule type" value="Genomic_DNA"/>
</dbReference>
<evidence type="ECO:0008006" key="4">
    <source>
        <dbReference type="Google" id="ProtNLM"/>
    </source>
</evidence>
<feature type="transmembrane region" description="Helical" evidence="1">
    <location>
        <begin position="161"/>
        <end position="190"/>
    </location>
</feature>
<organism evidence="2 3">
    <name type="scientific">Phaeodactylibacter luteus</name>
    <dbReference type="NCBI Taxonomy" id="1564516"/>
    <lineage>
        <taxon>Bacteria</taxon>
        <taxon>Pseudomonadati</taxon>
        <taxon>Bacteroidota</taxon>
        <taxon>Saprospiria</taxon>
        <taxon>Saprospirales</taxon>
        <taxon>Haliscomenobacteraceae</taxon>
        <taxon>Phaeodactylibacter</taxon>
    </lineage>
</organism>
<keyword evidence="1" id="KW-0472">Membrane</keyword>